<keyword evidence="1" id="KW-1133">Transmembrane helix</keyword>
<feature type="transmembrane region" description="Helical" evidence="1">
    <location>
        <begin position="62"/>
        <end position="81"/>
    </location>
</feature>
<reference evidence="2" key="1">
    <citation type="journal article" date="2008" name="ISME J.">
        <title>Hindsight in the relative abundance, metabolic potential and genome dynamics of uncultivated marine archaea from comparative metagenomic analyses of bathypelagic plankton of different oceanic regions.</title>
        <authorList>
            <person name="Martin-Cuadrado A.B."/>
            <person name="Rodriguez-Valera F."/>
            <person name="Moreira D."/>
            <person name="Alba J.C."/>
            <person name="Ivars-Martinez E."/>
            <person name="Henn M.R."/>
            <person name="Talla E."/>
            <person name="Lopez-Garcia P."/>
        </authorList>
    </citation>
    <scope>NUCLEOTIDE SEQUENCE</scope>
</reference>
<dbReference type="AlphaFoldDB" id="B3V613"/>
<accession>B3V613</accession>
<protein>
    <submittedName>
        <fullName evidence="2">Uncharacterized protein</fullName>
    </submittedName>
</protein>
<evidence type="ECO:0000313" key="2">
    <source>
        <dbReference type="EMBL" id="ACF09737.1"/>
    </source>
</evidence>
<keyword evidence="1" id="KW-0812">Transmembrane</keyword>
<name>B3V613_9ARCH</name>
<organism evidence="2">
    <name type="scientific">uncultured marine group III euryarchaeote AD1000-40-D7</name>
    <dbReference type="NCBI Taxonomy" id="526640"/>
    <lineage>
        <taxon>Archaea</taxon>
        <taxon>Methanobacteriati</taxon>
        <taxon>Thermoplasmatota</taxon>
        <taxon>Thermoplasmata</taxon>
        <taxon>Candidatus Thermoprofundales</taxon>
        <taxon>environmental samples</taxon>
    </lineage>
</organism>
<dbReference type="EMBL" id="EU686628">
    <property type="protein sequence ID" value="ACF09737.1"/>
    <property type="molecule type" value="Genomic_DNA"/>
</dbReference>
<evidence type="ECO:0000256" key="1">
    <source>
        <dbReference type="SAM" id="Phobius"/>
    </source>
</evidence>
<feature type="transmembrane region" description="Helical" evidence="1">
    <location>
        <begin position="31"/>
        <end position="50"/>
    </location>
</feature>
<keyword evidence="1" id="KW-0472">Membrane</keyword>
<proteinExistence type="predicted"/>
<sequence length="225" mass="25415">MDEHVERTMWCPKRCDLLVMKTKSNSHEFKLNLKGVIFLLIALISVYIFLNEPPFIFDNLPIEIPATYFGIIAMLSLIISMRFSTGTTNEYICPSCKGVLFDIDRFKFVKAGKVTKSSAKKHEAILQLLNDSSELSELQCPSCSKDMNSFEVLYKFKSKHKSSSGSFLKDMAIKTAVDTAVDSVFGGAKEMQIEGCKTCKSLWLDKRKRLDLNRGKIVSNEEGLE</sequence>